<dbReference type="Proteomes" id="UP001201273">
    <property type="component" value="Unassembled WGS sequence"/>
</dbReference>
<evidence type="ECO:0000256" key="1">
    <source>
        <dbReference type="SAM" id="Coils"/>
    </source>
</evidence>
<evidence type="ECO:0000256" key="2">
    <source>
        <dbReference type="SAM" id="MobiDB-lite"/>
    </source>
</evidence>
<comment type="caution">
    <text evidence="3">The sequence shown here is derived from an EMBL/GenBank/DDBJ whole genome shotgun (WGS) entry which is preliminary data.</text>
</comment>
<evidence type="ECO:0000313" key="4">
    <source>
        <dbReference type="Proteomes" id="UP001201273"/>
    </source>
</evidence>
<dbReference type="RefSeq" id="WP_233051264.1">
    <property type="nucleotide sequence ID" value="NZ_JAIMJA010000002.1"/>
</dbReference>
<evidence type="ECO:0000313" key="3">
    <source>
        <dbReference type="EMBL" id="MCE2593668.1"/>
    </source>
</evidence>
<reference evidence="3 4" key="1">
    <citation type="journal article" date="2022" name="Environ. Microbiol. Rep.">
        <title>Eco-phylogenetic analyses reveal divergent evolution of vitamin B12 metabolism in the marine bacterial family 'Psychromonadaceae'.</title>
        <authorList>
            <person name="Jin X."/>
            <person name="Yang Y."/>
            <person name="Cao H."/>
            <person name="Gao B."/>
            <person name="Zhao Z."/>
        </authorList>
    </citation>
    <scope>NUCLEOTIDE SEQUENCE [LARGE SCALE GENOMIC DNA]</scope>
    <source>
        <strain evidence="3 4">MKS20</strain>
    </source>
</reference>
<proteinExistence type="predicted"/>
<dbReference type="EMBL" id="JAIMJA010000002">
    <property type="protein sequence ID" value="MCE2593668.1"/>
    <property type="molecule type" value="Genomic_DNA"/>
</dbReference>
<feature type="region of interest" description="Disordered" evidence="2">
    <location>
        <begin position="1"/>
        <end position="45"/>
    </location>
</feature>
<keyword evidence="1" id="KW-0175">Coiled coil</keyword>
<feature type="coiled-coil region" evidence="1">
    <location>
        <begin position="93"/>
        <end position="145"/>
    </location>
</feature>
<sequence length="191" mass="21899">MKVHIYQQHPNANPDKGLSIHSDSDKNVKTNVSTPQSHVAEREETKVSLSSEALTILDIDKKQSKKTFEQKEIEYGLAKQQYEEKVNNLPVDYRKMKQVKDRLAEEIKILKAEVSKIKQSNTLNKEKKEQEITALEQQIASKSLTVIEISEEFAQKLKEQERSKQISPESAADMLKTFHSSPPKAPEEKRL</sequence>
<organism evidence="3 4">
    <name type="scientific">Motilimonas cestriensis</name>
    <dbReference type="NCBI Taxonomy" id="2742685"/>
    <lineage>
        <taxon>Bacteria</taxon>
        <taxon>Pseudomonadati</taxon>
        <taxon>Pseudomonadota</taxon>
        <taxon>Gammaproteobacteria</taxon>
        <taxon>Alteromonadales</taxon>
        <taxon>Alteromonadales genera incertae sedis</taxon>
        <taxon>Motilimonas</taxon>
    </lineage>
</organism>
<protein>
    <submittedName>
        <fullName evidence="3">Uncharacterized protein</fullName>
    </submittedName>
</protein>
<gene>
    <name evidence="3" type="ORF">K6Y31_02425</name>
</gene>
<keyword evidence="4" id="KW-1185">Reference proteome</keyword>
<accession>A0ABS8W570</accession>
<name>A0ABS8W570_9GAMM</name>
<feature type="region of interest" description="Disordered" evidence="2">
    <location>
        <begin position="159"/>
        <end position="191"/>
    </location>
</feature>